<comment type="subcellular location">
    <subcellularLocation>
        <location evidence="1 16">Membrane</location>
        <topology evidence="1 16">Single-pass type I membrane protein</topology>
    </subcellularLocation>
</comment>
<keyword evidence="4" id="KW-0479">Metal-binding</keyword>
<dbReference type="PROSITE" id="PS50234">
    <property type="entry name" value="VWFA"/>
    <property type="match status" value="1"/>
</dbReference>
<dbReference type="Pfam" id="PF00092">
    <property type="entry name" value="VWA"/>
    <property type="match status" value="1"/>
</dbReference>
<keyword evidence="14" id="KW-0325">Glycoprotein</keyword>
<keyword evidence="20" id="KW-1185">Reference proteome</keyword>
<evidence type="ECO:0000256" key="16">
    <source>
        <dbReference type="RuleBase" id="RU003762"/>
    </source>
</evidence>
<dbReference type="GO" id="GO:0098609">
    <property type="term" value="P:cell-cell adhesion"/>
    <property type="evidence" value="ECO:0007669"/>
    <property type="project" value="TreeGrafter"/>
</dbReference>
<keyword evidence="11 16" id="KW-0472">Membrane</keyword>
<keyword evidence="9 16" id="KW-1133">Transmembrane helix</keyword>
<feature type="compositionally biased region" description="Gly residues" evidence="17">
    <location>
        <begin position="1144"/>
        <end position="1165"/>
    </location>
</feature>
<dbReference type="Pfam" id="PF20805">
    <property type="entry name" value="Integrin_A_Ig_2"/>
    <property type="match status" value="1"/>
</dbReference>
<dbReference type="InterPro" id="IPR002035">
    <property type="entry name" value="VWF_A"/>
</dbReference>
<keyword evidence="13 16" id="KW-0675">Receptor</keyword>
<dbReference type="GO" id="GO:0005178">
    <property type="term" value="F:integrin binding"/>
    <property type="evidence" value="ECO:0007669"/>
    <property type="project" value="TreeGrafter"/>
</dbReference>
<dbReference type="Gene3D" id="2.60.40.1460">
    <property type="entry name" value="Integrin domains. Chain A, domain 2"/>
    <property type="match status" value="1"/>
</dbReference>
<keyword evidence="12" id="KW-1015">Disulfide bond</keyword>
<dbReference type="Ensembl" id="ENSEEET00000059628.1">
    <property type="protein sequence ID" value="ENSEEEP00000059766.1"/>
    <property type="gene ID" value="ENSEEEG00000007992.2"/>
</dbReference>
<evidence type="ECO:0000256" key="2">
    <source>
        <dbReference type="ARBA" id="ARBA00008054"/>
    </source>
</evidence>
<dbReference type="Pfam" id="PF08441">
    <property type="entry name" value="Integrin_A_Ig_1"/>
    <property type="match status" value="1"/>
</dbReference>
<sequence>MERWRALLLLIYSLWAVSVSDGFNIDITNPEMFVGDGEGYFGYRVLQYQSKLQNQVIVSAPLRGNQNKSGAIFSCSLKTKECQLLYQQDTDGIRFFGMSLAVKPTPPTGLISCSPSLTHECNGNSYLNSICYEFNRELDTVTNSTVAFQECTKDLVNLVFLFDGSSSMKSDDFKMNKDFIWDVMSNLKNSSIQFAAAQFSETTRTVFTFKDYMDGTAKKKLDDEKHMQDITNTYDAIGYVLQHLFNNVTSGVTPEATKALVIITDGSPSDEHSQKNNKQNVLEKCEEQSIQRYIIGVGQVKLNKLTALASEPKKENTFMIKNYSGLKGLLDNLQNKIYNIEGEQRGVSRNLVKELSQSGFSAAYNEDLLFLGAVGSNNWRGILYGVTGSGAETREIEITDPELNEDSYMGYSLVVGEKGGVSLLFSGAPRANHRGQVTLFSKQNDTWNIMTRVIGEQIGSYFGASLCLLDVDANGDTDFLVVGAPLYYQAHPQREGMMYIYSLTQQLKLVTVQEVCECVQGRFGTSMAPIADLNGDELQDLTVGAPLEDDGRGAVYIYLGNRTQGIRPQYSQRIPAQTLSEKLQQFGLAIDGVMDMSGDRLNDITVGARGMVVLLMARPVLSVSAKLSFSPSEISLNNFDCILRTETTFPIITLTTCFTMAESTNSTGDANLSLNISFRLTADAVRQDSRAFFEQTIKTSRSLLQSVLLSSQHSCFNNTVYMLNCVKDTLSPLLIRMNFSQVEQQPGSSRAVLNMDSRTMAYVEVPFQRNCRENVSCEADLELDFKFMNSSLLVVDQAYFIITVSLLNKGDDSFNTSIVLHYPPGLSLSKFETIKANRRTLTSCGDRDDGALNKTTCSISRPVYRSKTNATFQGIFRISRFYNWNDTLEMTLVASSDNNRNFSHGSVRKILPVQYAVDLSVSFVPELSKVYLPFTLEDRGPKPVIIIYSVKNLGLKGLPVSLSFLMPSQISQNFTLNKHTISVSQNMNNCSIIMEPSSICSMWISCVRFQCAFSSLEPESDVQFELRADLTFHNLQNYTGRWSFHEFRLEDVFSPYAKLGFDQNHYTQISSGPADDPSKGHKAEVSVRIEMVVPPDMIMIWSCGGGGGFLLLIIITVLLLKCGFFKRKGPYSMCYEKEQEGGKEGQLGEGDMCGEGGVETGPGVGHDGKEDVCSTNSNGTAKDLSPAREGQPLIASGETEKEEIKNNNAAKEKCQE</sequence>
<keyword evidence="5 16" id="KW-0732">Signal</keyword>
<dbReference type="Pfam" id="PF01839">
    <property type="entry name" value="FG-GAP"/>
    <property type="match status" value="2"/>
</dbReference>
<dbReference type="InterPro" id="IPR000413">
    <property type="entry name" value="Integrin_alpha"/>
</dbReference>
<dbReference type="SUPFAM" id="SSF69179">
    <property type="entry name" value="Integrin domains"/>
    <property type="match status" value="2"/>
</dbReference>
<protein>
    <recommendedName>
        <fullName evidence="18">VWFA domain-containing protein</fullName>
    </recommendedName>
</protein>
<evidence type="ECO:0000256" key="3">
    <source>
        <dbReference type="ARBA" id="ARBA00022692"/>
    </source>
</evidence>
<dbReference type="PANTHER" id="PTHR23220:SF84">
    <property type="entry name" value="INTEGRIN ALPHA-L"/>
    <property type="match status" value="1"/>
</dbReference>
<evidence type="ECO:0000256" key="5">
    <source>
        <dbReference type="ARBA" id="ARBA00022729"/>
    </source>
</evidence>
<dbReference type="Gene3D" id="1.20.5.930">
    <property type="entry name" value="Bicelle-embedded integrin alpha(iib) transmembrane segment"/>
    <property type="match status" value="1"/>
</dbReference>
<dbReference type="InterPro" id="IPR048633">
    <property type="entry name" value="ITGAX-like_Ig_3"/>
</dbReference>
<dbReference type="GO" id="GO:0046872">
    <property type="term" value="F:metal ion binding"/>
    <property type="evidence" value="ECO:0007669"/>
    <property type="project" value="UniProtKB-KW"/>
</dbReference>
<evidence type="ECO:0000256" key="17">
    <source>
        <dbReference type="SAM" id="MobiDB-lite"/>
    </source>
</evidence>
<evidence type="ECO:0000313" key="19">
    <source>
        <dbReference type="Ensembl" id="ENSEEEP00000059766.1"/>
    </source>
</evidence>
<dbReference type="PANTHER" id="PTHR23220">
    <property type="entry name" value="INTEGRIN ALPHA"/>
    <property type="match status" value="1"/>
</dbReference>
<dbReference type="InterPro" id="IPR032695">
    <property type="entry name" value="Integrin_dom_sf"/>
</dbReference>
<feature type="repeat" description="FG-GAP" evidence="15">
    <location>
        <begin position="448"/>
        <end position="510"/>
    </location>
</feature>
<feature type="repeat" description="FG-GAP" evidence="15">
    <location>
        <begin position="572"/>
        <end position="632"/>
    </location>
</feature>
<dbReference type="GeneTree" id="ENSGT00940000154838"/>
<keyword evidence="3 16" id="KW-0812">Transmembrane</keyword>
<evidence type="ECO:0000256" key="13">
    <source>
        <dbReference type="ARBA" id="ARBA00023170"/>
    </source>
</evidence>
<dbReference type="GO" id="GO:0007229">
    <property type="term" value="P:integrin-mediated signaling pathway"/>
    <property type="evidence" value="ECO:0007669"/>
    <property type="project" value="UniProtKB-KW"/>
</dbReference>
<reference evidence="19 20" key="1">
    <citation type="submission" date="2020-05" db="EMBL/GenBank/DDBJ databases">
        <title>Electrophorus electricus (electric eel) genome, fEleEle1, primary haplotype.</title>
        <authorList>
            <person name="Myers G."/>
            <person name="Meyer A."/>
            <person name="Fedrigo O."/>
            <person name="Formenti G."/>
            <person name="Rhie A."/>
            <person name="Tracey A."/>
            <person name="Sims Y."/>
            <person name="Jarvis E.D."/>
        </authorList>
    </citation>
    <scope>NUCLEOTIDE SEQUENCE [LARGE SCALE GENOMIC DNA]</scope>
</reference>
<dbReference type="InterPro" id="IPR013649">
    <property type="entry name" value="Integrin_alpha_Ig-like_1"/>
</dbReference>
<keyword evidence="8 16" id="KW-0130">Cell adhesion</keyword>
<accession>A0AAY5ES29</accession>
<dbReference type="AlphaFoldDB" id="A0AAY5ES29"/>
<feature type="repeat" description="FG-GAP" evidence="15">
    <location>
        <begin position="521"/>
        <end position="567"/>
    </location>
</feature>
<dbReference type="InterPro" id="IPR013519">
    <property type="entry name" value="Int_alpha_beta-p"/>
</dbReference>
<evidence type="ECO:0000256" key="8">
    <source>
        <dbReference type="ARBA" id="ARBA00022889"/>
    </source>
</evidence>
<keyword evidence="6" id="KW-0677">Repeat</keyword>
<dbReference type="InterPro" id="IPR048285">
    <property type="entry name" value="Integrin_alpha_Ig-like_2"/>
</dbReference>
<feature type="domain" description="VWFA" evidence="18">
    <location>
        <begin position="157"/>
        <end position="333"/>
    </location>
</feature>
<dbReference type="GO" id="GO:0009897">
    <property type="term" value="C:external side of plasma membrane"/>
    <property type="evidence" value="ECO:0007669"/>
    <property type="project" value="TreeGrafter"/>
</dbReference>
<keyword evidence="7" id="KW-0106">Calcium</keyword>
<comment type="similarity">
    <text evidence="2 16">Belongs to the integrin alpha chain family.</text>
</comment>
<evidence type="ECO:0000256" key="10">
    <source>
        <dbReference type="ARBA" id="ARBA00023037"/>
    </source>
</evidence>
<proteinExistence type="inferred from homology"/>
<dbReference type="GO" id="GO:0008305">
    <property type="term" value="C:integrin complex"/>
    <property type="evidence" value="ECO:0007669"/>
    <property type="project" value="InterPro"/>
</dbReference>
<reference evidence="19" key="3">
    <citation type="submission" date="2025-09" db="UniProtKB">
        <authorList>
            <consortium name="Ensembl"/>
        </authorList>
    </citation>
    <scope>IDENTIFICATION</scope>
</reference>
<dbReference type="SMART" id="SM00327">
    <property type="entry name" value="VWA"/>
    <property type="match status" value="1"/>
</dbReference>
<feature type="chain" id="PRO_5044048439" description="VWFA domain-containing protein" evidence="16">
    <location>
        <begin position="23"/>
        <end position="1216"/>
    </location>
</feature>
<dbReference type="GO" id="GO:0033627">
    <property type="term" value="P:cell adhesion mediated by integrin"/>
    <property type="evidence" value="ECO:0007669"/>
    <property type="project" value="TreeGrafter"/>
</dbReference>
<evidence type="ECO:0000256" key="7">
    <source>
        <dbReference type="ARBA" id="ARBA00022837"/>
    </source>
</evidence>
<dbReference type="PROSITE" id="PS51470">
    <property type="entry name" value="FG_GAP"/>
    <property type="match status" value="3"/>
</dbReference>
<evidence type="ECO:0000256" key="11">
    <source>
        <dbReference type="ARBA" id="ARBA00023136"/>
    </source>
</evidence>
<dbReference type="Gene3D" id="2.130.10.130">
    <property type="entry name" value="Integrin alpha, N-terminal"/>
    <property type="match status" value="2"/>
</dbReference>
<dbReference type="PRINTS" id="PR00453">
    <property type="entry name" value="VWFADOMAIN"/>
</dbReference>
<evidence type="ECO:0000256" key="9">
    <source>
        <dbReference type="ARBA" id="ARBA00022989"/>
    </source>
</evidence>
<dbReference type="InterPro" id="IPR013517">
    <property type="entry name" value="FG-GAP"/>
</dbReference>
<evidence type="ECO:0000256" key="12">
    <source>
        <dbReference type="ARBA" id="ARBA00023157"/>
    </source>
</evidence>
<evidence type="ECO:0000313" key="20">
    <source>
        <dbReference type="Proteomes" id="UP000314983"/>
    </source>
</evidence>
<evidence type="ECO:0000259" key="18">
    <source>
        <dbReference type="PROSITE" id="PS50234"/>
    </source>
</evidence>
<dbReference type="SMART" id="SM00191">
    <property type="entry name" value="Int_alpha"/>
    <property type="match status" value="5"/>
</dbReference>
<name>A0AAY5ES29_ELEEL</name>
<dbReference type="SUPFAM" id="SSF69318">
    <property type="entry name" value="Integrin alpha N-terminal domain"/>
    <property type="match status" value="1"/>
</dbReference>
<reference evidence="19" key="2">
    <citation type="submission" date="2025-08" db="UniProtKB">
        <authorList>
            <consortium name="Ensembl"/>
        </authorList>
    </citation>
    <scope>IDENTIFICATION</scope>
</reference>
<evidence type="ECO:0000256" key="4">
    <source>
        <dbReference type="ARBA" id="ARBA00022723"/>
    </source>
</evidence>
<dbReference type="Pfam" id="PF21520">
    <property type="entry name" value="ITGAX-like_Ig_3"/>
    <property type="match status" value="1"/>
</dbReference>
<dbReference type="Proteomes" id="UP000314983">
    <property type="component" value="Chromosome 16"/>
</dbReference>
<dbReference type="Gene3D" id="2.60.40.1530">
    <property type="entry name" value="ntegrin, alpha v. Chain A, domain 4"/>
    <property type="match status" value="1"/>
</dbReference>
<feature type="compositionally biased region" description="Basic and acidic residues" evidence="17">
    <location>
        <begin position="1198"/>
        <end position="1216"/>
    </location>
</feature>
<evidence type="ECO:0000256" key="1">
    <source>
        <dbReference type="ARBA" id="ARBA00004479"/>
    </source>
</evidence>
<organism evidence="19 20">
    <name type="scientific">Electrophorus electricus</name>
    <name type="common">Electric eel</name>
    <name type="synonym">Gymnotus electricus</name>
    <dbReference type="NCBI Taxonomy" id="8005"/>
    <lineage>
        <taxon>Eukaryota</taxon>
        <taxon>Metazoa</taxon>
        <taxon>Chordata</taxon>
        <taxon>Craniata</taxon>
        <taxon>Vertebrata</taxon>
        <taxon>Euteleostomi</taxon>
        <taxon>Actinopterygii</taxon>
        <taxon>Neopterygii</taxon>
        <taxon>Teleostei</taxon>
        <taxon>Ostariophysi</taxon>
        <taxon>Gymnotiformes</taxon>
        <taxon>Gymnotoidei</taxon>
        <taxon>Gymnotidae</taxon>
        <taxon>Electrophorus</taxon>
    </lineage>
</organism>
<dbReference type="InterPro" id="IPR036465">
    <property type="entry name" value="vWFA_dom_sf"/>
</dbReference>
<feature type="region of interest" description="Disordered" evidence="17">
    <location>
        <begin position="1142"/>
        <end position="1216"/>
    </location>
</feature>
<keyword evidence="10 16" id="KW-0401">Integrin</keyword>
<feature type="signal peptide" evidence="16">
    <location>
        <begin position="1"/>
        <end position="22"/>
    </location>
</feature>
<dbReference type="GO" id="GO:0007160">
    <property type="term" value="P:cell-matrix adhesion"/>
    <property type="evidence" value="ECO:0007669"/>
    <property type="project" value="TreeGrafter"/>
</dbReference>
<dbReference type="InterPro" id="IPR028994">
    <property type="entry name" value="Integrin_alpha_N"/>
</dbReference>
<evidence type="ECO:0000256" key="15">
    <source>
        <dbReference type="PROSITE-ProRule" id="PRU00803"/>
    </source>
</evidence>
<dbReference type="PRINTS" id="PR01185">
    <property type="entry name" value="INTEGRINA"/>
</dbReference>
<gene>
    <name evidence="19" type="primary">ITGAM</name>
</gene>
<dbReference type="Gene3D" id="2.60.40.1510">
    <property type="entry name" value="ntegrin, alpha v. Chain A, domain 3"/>
    <property type="match status" value="1"/>
</dbReference>
<evidence type="ECO:0000256" key="6">
    <source>
        <dbReference type="ARBA" id="ARBA00022737"/>
    </source>
</evidence>
<feature type="transmembrane region" description="Helical" evidence="16">
    <location>
        <begin position="1098"/>
        <end position="1120"/>
    </location>
</feature>
<dbReference type="SUPFAM" id="SSF53300">
    <property type="entry name" value="vWA-like"/>
    <property type="match status" value="1"/>
</dbReference>
<evidence type="ECO:0000256" key="14">
    <source>
        <dbReference type="ARBA" id="ARBA00023180"/>
    </source>
</evidence>